<feature type="chain" id="PRO_5043898287" evidence="2">
    <location>
        <begin position="25"/>
        <end position="84"/>
    </location>
</feature>
<sequence>MADMKYIILLSCIMLALFPTKNPAAKSSESSDLSKPSSKNSDKGKGKGRSADTNTGTKYTVLSTPPTGSTGGKHKRVISDSFLI</sequence>
<evidence type="ECO:0000256" key="2">
    <source>
        <dbReference type="SAM" id="SignalP"/>
    </source>
</evidence>
<proteinExistence type="predicted"/>
<dbReference type="Proteomes" id="UP001497644">
    <property type="component" value="Chromosome 13"/>
</dbReference>
<evidence type="ECO:0000256" key="1">
    <source>
        <dbReference type="SAM" id="MobiDB-lite"/>
    </source>
</evidence>
<accession>A0AAV2ND49</accession>
<keyword evidence="2" id="KW-0732">Signal</keyword>
<evidence type="ECO:0000313" key="3">
    <source>
        <dbReference type="EMBL" id="CAL1678145.1"/>
    </source>
</evidence>
<organism evidence="3 4">
    <name type="scientific">Lasius platythorax</name>
    <dbReference type="NCBI Taxonomy" id="488582"/>
    <lineage>
        <taxon>Eukaryota</taxon>
        <taxon>Metazoa</taxon>
        <taxon>Ecdysozoa</taxon>
        <taxon>Arthropoda</taxon>
        <taxon>Hexapoda</taxon>
        <taxon>Insecta</taxon>
        <taxon>Pterygota</taxon>
        <taxon>Neoptera</taxon>
        <taxon>Endopterygota</taxon>
        <taxon>Hymenoptera</taxon>
        <taxon>Apocrita</taxon>
        <taxon>Aculeata</taxon>
        <taxon>Formicoidea</taxon>
        <taxon>Formicidae</taxon>
        <taxon>Formicinae</taxon>
        <taxon>Lasius</taxon>
        <taxon>Lasius</taxon>
    </lineage>
</organism>
<protein>
    <submittedName>
        <fullName evidence="3">Uncharacterized protein</fullName>
    </submittedName>
</protein>
<gene>
    <name evidence="3" type="ORF">LPLAT_LOCUS4031</name>
</gene>
<feature type="compositionally biased region" description="Polar residues" evidence="1">
    <location>
        <begin position="51"/>
        <end position="68"/>
    </location>
</feature>
<dbReference type="AlphaFoldDB" id="A0AAV2ND49"/>
<keyword evidence="4" id="KW-1185">Reference proteome</keyword>
<feature type="compositionally biased region" description="Low complexity" evidence="1">
    <location>
        <begin position="26"/>
        <end position="39"/>
    </location>
</feature>
<feature type="region of interest" description="Disordered" evidence="1">
    <location>
        <begin position="23"/>
        <end position="84"/>
    </location>
</feature>
<reference evidence="3" key="1">
    <citation type="submission" date="2024-04" db="EMBL/GenBank/DDBJ databases">
        <authorList>
            <consortium name="Molecular Ecology Group"/>
        </authorList>
    </citation>
    <scope>NUCLEOTIDE SEQUENCE</scope>
</reference>
<name>A0AAV2ND49_9HYME</name>
<dbReference type="EMBL" id="OZ034836">
    <property type="protein sequence ID" value="CAL1678145.1"/>
    <property type="molecule type" value="Genomic_DNA"/>
</dbReference>
<evidence type="ECO:0000313" key="4">
    <source>
        <dbReference type="Proteomes" id="UP001497644"/>
    </source>
</evidence>
<feature type="signal peptide" evidence="2">
    <location>
        <begin position="1"/>
        <end position="24"/>
    </location>
</feature>